<keyword evidence="2" id="KW-0732">Signal</keyword>
<feature type="signal peptide" evidence="2">
    <location>
        <begin position="1"/>
        <end position="28"/>
    </location>
</feature>
<accession>A0ABX1EXR0</accession>
<gene>
    <name evidence="3" type="ORF">HB662_08840</name>
</gene>
<dbReference type="RefSeq" id="WP_168049279.1">
    <property type="nucleotide sequence ID" value="NZ_JAATJR010000002.1"/>
</dbReference>
<evidence type="ECO:0000313" key="3">
    <source>
        <dbReference type="EMBL" id="NKE44883.1"/>
    </source>
</evidence>
<name>A0ABX1EXR0_9PROT</name>
<dbReference type="Proteomes" id="UP000765160">
    <property type="component" value="Unassembled WGS sequence"/>
</dbReference>
<comment type="caution">
    <text evidence="3">The sequence shown here is derived from an EMBL/GenBank/DDBJ whole genome shotgun (WGS) entry which is preliminary data.</text>
</comment>
<organism evidence="3 4">
    <name type="scientific">Falsiroseomonas frigidaquae</name>
    <dbReference type="NCBI Taxonomy" id="487318"/>
    <lineage>
        <taxon>Bacteria</taxon>
        <taxon>Pseudomonadati</taxon>
        <taxon>Pseudomonadota</taxon>
        <taxon>Alphaproteobacteria</taxon>
        <taxon>Acetobacterales</taxon>
        <taxon>Roseomonadaceae</taxon>
        <taxon>Falsiroseomonas</taxon>
    </lineage>
</organism>
<feature type="region of interest" description="Disordered" evidence="1">
    <location>
        <begin position="230"/>
        <end position="251"/>
    </location>
</feature>
<sequence length="251" mass="27569">MPRIQPTRRAVRLANWLLAGSLALPLLAGDVALAQPVPPSPQSSPRTMVTVPLQDLSEDGLVDRAGELWGNVLDIFGFSTGASHFMRRHGALRRNRAQNDDFTWLMDIAGYKLKEIESSIGLIPSFGLAFGQARELTEADRDYVERMLDRHAQRNPGPMAVIQRTIVRGILDATEIGGFTVDKVDVDLFPLPRVKFVLTPTDAPLGIEASRILRAIDRLNARVQGMATRPQGMDLPLEPTAPSLRPATLAH</sequence>
<dbReference type="EMBL" id="JAAVTX010000002">
    <property type="protein sequence ID" value="NKE44883.1"/>
    <property type="molecule type" value="Genomic_DNA"/>
</dbReference>
<evidence type="ECO:0000256" key="1">
    <source>
        <dbReference type="SAM" id="MobiDB-lite"/>
    </source>
</evidence>
<reference evidence="3 4" key="1">
    <citation type="submission" date="2020-03" db="EMBL/GenBank/DDBJ databases">
        <title>Roseomonas selenitidurans sp. nov. isolated from soil.</title>
        <authorList>
            <person name="Liu H."/>
        </authorList>
    </citation>
    <scope>NUCLEOTIDE SEQUENCE [LARGE SCALE GENOMIC DNA]</scope>
    <source>
        <strain evidence="3 4">JCM 15073</strain>
    </source>
</reference>
<proteinExistence type="predicted"/>
<keyword evidence="4" id="KW-1185">Reference proteome</keyword>
<evidence type="ECO:0000313" key="4">
    <source>
        <dbReference type="Proteomes" id="UP000765160"/>
    </source>
</evidence>
<protein>
    <submittedName>
        <fullName evidence="3">Uncharacterized protein</fullName>
    </submittedName>
</protein>
<feature type="chain" id="PRO_5045264088" evidence="2">
    <location>
        <begin position="29"/>
        <end position="251"/>
    </location>
</feature>
<evidence type="ECO:0000256" key="2">
    <source>
        <dbReference type="SAM" id="SignalP"/>
    </source>
</evidence>